<feature type="region of interest" description="Disordered" evidence="6">
    <location>
        <begin position="200"/>
        <end position="227"/>
    </location>
</feature>
<evidence type="ECO:0000259" key="8">
    <source>
        <dbReference type="PROSITE" id="PS50850"/>
    </source>
</evidence>
<dbReference type="GO" id="GO:0016020">
    <property type="term" value="C:membrane"/>
    <property type="evidence" value="ECO:0007669"/>
    <property type="project" value="UniProtKB-SubCell"/>
</dbReference>
<feature type="transmembrane region" description="Helical" evidence="7">
    <location>
        <begin position="371"/>
        <end position="393"/>
    </location>
</feature>
<dbReference type="SUPFAM" id="SSF103473">
    <property type="entry name" value="MFS general substrate transporter"/>
    <property type="match status" value="1"/>
</dbReference>
<organism evidence="9 10">
    <name type="scientific">Meloidogyne enterolobii</name>
    <name type="common">Root-knot nematode worm</name>
    <name type="synonym">Meloidogyne mayaguensis</name>
    <dbReference type="NCBI Taxonomy" id="390850"/>
    <lineage>
        <taxon>Eukaryota</taxon>
        <taxon>Metazoa</taxon>
        <taxon>Ecdysozoa</taxon>
        <taxon>Nematoda</taxon>
        <taxon>Chromadorea</taxon>
        <taxon>Rhabditida</taxon>
        <taxon>Tylenchina</taxon>
        <taxon>Tylenchomorpha</taxon>
        <taxon>Tylenchoidea</taxon>
        <taxon>Meloidogynidae</taxon>
        <taxon>Meloidogyninae</taxon>
        <taxon>Meloidogyne</taxon>
    </lineage>
</organism>
<dbReference type="InterPro" id="IPR036259">
    <property type="entry name" value="MFS_trans_sf"/>
</dbReference>
<feature type="domain" description="Major facilitator superfamily (MFS) profile" evidence="8">
    <location>
        <begin position="241"/>
        <end position="637"/>
    </location>
</feature>
<keyword evidence="3 7" id="KW-0812">Transmembrane</keyword>
<evidence type="ECO:0000256" key="6">
    <source>
        <dbReference type="SAM" id="MobiDB-lite"/>
    </source>
</evidence>
<proteinExistence type="predicted"/>
<keyword evidence="4 7" id="KW-1133">Transmembrane helix</keyword>
<dbReference type="InterPro" id="IPR050930">
    <property type="entry name" value="MFS_Vesicular_Transporter"/>
</dbReference>
<feature type="region of interest" description="Disordered" evidence="6">
    <location>
        <begin position="1"/>
        <end position="96"/>
    </location>
</feature>
<dbReference type="Pfam" id="PF07690">
    <property type="entry name" value="MFS_1"/>
    <property type="match status" value="1"/>
</dbReference>
<name>A0A6V7UCF2_MELEN</name>
<reference evidence="9 10" key="1">
    <citation type="submission" date="2020-08" db="EMBL/GenBank/DDBJ databases">
        <authorList>
            <person name="Koutsovoulos G."/>
            <person name="Danchin GJ E."/>
        </authorList>
    </citation>
    <scope>NUCLEOTIDE SEQUENCE [LARGE SCALE GENOMIC DNA]</scope>
</reference>
<feature type="compositionally biased region" description="Polar residues" evidence="6">
    <location>
        <begin position="60"/>
        <end position="73"/>
    </location>
</feature>
<dbReference type="OrthoDB" id="446368at2759"/>
<gene>
    <name evidence="9" type="ORF">MENT_LOCUS11187</name>
</gene>
<dbReference type="AlphaFoldDB" id="A0A6V7UCF2"/>
<feature type="compositionally biased region" description="Polar residues" evidence="6">
    <location>
        <begin position="1"/>
        <end position="24"/>
    </location>
</feature>
<feature type="transmembrane region" description="Helical" evidence="7">
    <location>
        <begin position="507"/>
        <end position="525"/>
    </location>
</feature>
<evidence type="ECO:0000256" key="3">
    <source>
        <dbReference type="ARBA" id="ARBA00022692"/>
    </source>
</evidence>
<feature type="transmembrane region" description="Helical" evidence="7">
    <location>
        <begin position="399"/>
        <end position="421"/>
    </location>
</feature>
<feature type="transmembrane region" description="Helical" evidence="7">
    <location>
        <begin position="607"/>
        <end position="631"/>
    </location>
</feature>
<keyword evidence="2" id="KW-0813">Transport</keyword>
<dbReference type="EMBL" id="CAJEWN010000054">
    <property type="protein sequence ID" value="CAD2153635.1"/>
    <property type="molecule type" value="Genomic_DNA"/>
</dbReference>
<feature type="transmembrane region" description="Helical" evidence="7">
    <location>
        <begin position="239"/>
        <end position="263"/>
    </location>
</feature>
<evidence type="ECO:0000256" key="7">
    <source>
        <dbReference type="SAM" id="Phobius"/>
    </source>
</evidence>
<feature type="transmembrane region" description="Helical" evidence="7">
    <location>
        <begin position="577"/>
        <end position="595"/>
    </location>
</feature>
<evidence type="ECO:0000256" key="1">
    <source>
        <dbReference type="ARBA" id="ARBA00004141"/>
    </source>
</evidence>
<feature type="compositionally biased region" description="Acidic residues" evidence="6">
    <location>
        <begin position="204"/>
        <end position="216"/>
    </location>
</feature>
<feature type="transmembrane region" description="Helical" evidence="7">
    <location>
        <begin position="442"/>
        <end position="461"/>
    </location>
</feature>
<evidence type="ECO:0000256" key="4">
    <source>
        <dbReference type="ARBA" id="ARBA00022989"/>
    </source>
</evidence>
<sequence>MSGMSNLNFDQHNFSNLDSSSLPSMLNEPLTNERHEEEDEGEVGRENSPFMPENEERNILSFQASTSQSVEQLNRSPRRRNRHSNKRNRRRRRIYSDTDLSKMRPLILSPFMPTFATQISVDAQNRRPTNTSLQGIRTISTAPQQPTSATIVPTNIFLPKSGVDKLTVKNETRSNQTSKYGSVPAIKVNNVVTEQMLHQTIPEGEMESDESDDDEDKSSSSSSESSSYTRFSELTKKQLATIGMLAVANLCSTIAFSCIAPFYPTEAEFKGMNTSEIGLIFGIFELVMFITAPFLGKYMASVGSKRMFITGLLITGITAIGFGTLNLLPAGRIFFWSSLVIRCLEALGDACFVTSSFAISAKCFPGRIATIVGIMETFAGLGYTAGPIIGSVLYEYGGFQLPFFVLGVLLIFATAVSYFLIENIDDEPTEDAMGMLSMLRIPVIWLMVFAVIICAISLSFFDPTLAGHLAQFNLSTIMVGFMFLLCGGFYCVTAPLWGFILDRWHCCNLLMLFGSTATIFAMLFVGPSPFLDIDKNLFLIGVSLAILGIAAGALYIPTFQNCLDAVKENGYDDSFQTYGCVSGVFQSAFAFGAFIGPTLGGLSVQTFGFPLTTTFIAGINLVFVCTLLIFFSVKRMSKRRASCSGVSSDRENNLNSL</sequence>
<accession>A0A6V7UCF2</accession>
<evidence type="ECO:0000256" key="5">
    <source>
        <dbReference type="ARBA" id="ARBA00023136"/>
    </source>
</evidence>
<evidence type="ECO:0000256" key="2">
    <source>
        <dbReference type="ARBA" id="ARBA00022448"/>
    </source>
</evidence>
<protein>
    <recommendedName>
        <fullName evidence="8">Major facilitator superfamily (MFS) profile domain-containing protein</fullName>
    </recommendedName>
</protein>
<feature type="transmembrane region" description="Helical" evidence="7">
    <location>
        <begin position="275"/>
        <end position="295"/>
    </location>
</feature>
<feature type="transmembrane region" description="Helical" evidence="7">
    <location>
        <begin position="537"/>
        <end position="556"/>
    </location>
</feature>
<dbReference type="PANTHER" id="PTHR23506">
    <property type="entry name" value="GH10249P"/>
    <property type="match status" value="1"/>
</dbReference>
<dbReference type="PANTHER" id="PTHR23506:SF26">
    <property type="entry name" value="MFS-TYPE TRANSPORTER SLC18B1"/>
    <property type="match status" value="1"/>
</dbReference>
<dbReference type="Gene3D" id="1.20.1250.20">
    <property type="entry name" value="MFS general substrate transporter like domains"/>
    <property type="match status" value="2"/>
</dbReference>
<feature type="transmembrane region" description="Helical" evidence="7">
    <location>
        <begin position="481"/>
        <end position="500"/>
    </location>
</feature>
<evidence type="ECO:0000313" key="10">
    <source>
        <dbReference type="Proteomes" id="UP000580250"/>
    </source>
</evidence>
<dbReference type="PROSITE" id="PS50850">
    <property type="entry name" value="MFS"/>
    <property type="match status" value="1"/>
</dbReference>
<dbReference type="GO" id="GO:0022857">
    <property type="term" value="F:transmembrane transporter activity"/>
    <property type="evidence" value="ECO:0007669"/>
    <property type="project" value="InterPro"/>
</dbReference>
<dbReference type="Proteomes" id="UP000580250">
    <property type="component" value="Unassembled WGS sequence"/>
</dbReference>
<keyword evidence="5 7" id="KW-0472">Membrane</keyword>
<feature type="transmembrane region" description="Helical" evidence="7">
    <location>
        <begin position="307"/>
        <end position="328"/>
    </location>
</feature>
<dbReference type="InterPro" id="IPR020846">
    <property type="entry name" value="MFS_dom"/>
</dbReference>
<feature type="compositionally biased region" description="Basic residues" evidence="6">
    <location>
        <begin position="76"/>
        <end position="93"/>
    </location>
</feature>
<evidence type="ECO:0000313" key="9">
    <source>
        <dbReference type="EMBL" id="CAD2153635.1"/>
    </source>
</evidence>
<comment type="caution">
    <text evidence="9">The sequence shown here is derived from an EMBL/GenBank/DDBJ whole genome shotgun (WGS) entry which is preliminary data.</text>
</comment>
<comment type="subcellular location">
    <subcellularLocation>
        <location evidence="1">Membrane</location>
        <topology evidence="1">Multi-pass membrane protein</topology>
    </subcellularLocation>
</comment>
<dbReference type="InterPro" id="IPR011701">
    <property type="entry name" value="MFS"/>
</dbReference>